<evidence type="ECO:0000256" key="1">
    <source>
        <dbReference type="SAM" id="MobiDB-lite"/>
    </source>
</evidence>
<name>A0AAF0R2P9_SOLVR</name>
<evidence type="ECO:0000313" key="4">
    <source>
        <dbReference type="Proteomes" id="UP001234989"/>
    </source>
</evidence>
<dbReference type="Proteomes" id="UP001234989">
    <property type="component" value="Chromosome 6"/>
</dbReference>
<organism evidence="3 4">
    <name type="scientific">Solanum verrucosum</name>
    <dbReference type="NCBI Taxonomy" id="315347"/>
    <lineage>
        <taxon>Eukaryota</taxon>
        <taxon>Viridiplantae</taxon>
        <taxon>Streptophyta</taxon>
        <taxon>Embryophyta</taxon>
        <taxon>Tracheophyta</taxon>
        <taxon>Spermatophyta</taxon>
        <taxon>Magnoliopsida</taxon>
        <taxon>eudicotyledons</taxon>
        <taxon>Gunneridae</taxon>
        <taxon>Pentapetalae</taxon>
        <taxon>asterids</taxon>
        <taxon>lamiids</taxon>
        <taxon>Solanales</taxon>
        <taxon>Solanaceae</taxon>
        <taxon>Solanoideae</taxon>
        <taxon>Solaneae</taxon>
        <taxon>Solanum</taxon>
    </lineage>
</organism>
<dbReference type="AlphaFoldDB" id="A0AAF0R2P9"/>
<feature type="compositionally biased region" description="Basic and acidic residues" evidence="1">
    <location>
        <begin position="256"/>
        <end position="285"/>
    </location>
</feature>
<sequence>SSPPPTPQTLYKPILKKQISYLHGEPRILWEEEEVDQMIIKEDLQFAVIGKFLYSWPDIQDLRRLIPKQYEMKGEVNIGLLSNRYILIQASRLEDYVSLLSKQQFHITHNHMSYLLRTLKWDPCFDPSEETSIAIAWISFPALPPNIFGEKALFSIAAAVGKPLQVDLATKNKTRPNCARVNVEVDLLGDFLKRINLGMRIKTGEVKEKWITIKYDYVPKYCKNCKLQGHNENECFIIHPKLYQETEGTEAYKKEQARRWDEELPKEDTGKAKVGENEVFQEQRRKTYQKGGRQPYKGKVEHKWNPIPQVQEKGTATSNKFGVLDDTKEDERADNEKEKKEYRPQHDAHSSVNDVGKEDRHKDSEQSENTSPRLEEYNDNVGVTDEDEAVPVTNQDSKLMEKGEINEEEIAQENAKINTLSEQEIKEKKST</sequence>
<reference evidence="3" key="1">
    <citation type="submission" date="2023-08" db="EMBL/GenBank/DDBJ databases">
        <title>A de novo genome assembly of Solanum verrucosum Schlechtendal, a Mexican diploid species geographically isolated from the other diploid A-genome species in potato relatives.</title>
        <authorList>
            <person name="Hosaka K."/>
        </authorList>
    </citation>
    <scope>NUCLEOTIDE SEQUENCE</scope>
    <source>
        <tissue evidence="3">Young leaves</tissue>
    </source>
</reference>
<dbReference type="InterPro" id="IPR025558">
    <property type="entry name" value="DUF4283"/>
</dbReference>
<dbReference type="InterPro" id="IPR040256">
    <property type="entry name" value="At4g02000-like"/>
</dbReference>
<dbReference type="PANTHER" id="PTHR31286:SF179">
    <property type="entry name" value="RNASE H TYPE-1 DOMAIN-CONTAINING PROTEIN"/>
    <property type="match status" value="1"/>
</dbReference>
<feature type="region of interest" description="Disordered" evidence="1">
    <location>
        <begin position="256"/>
        <end position="431"/>
    </location>
</feature>
<evidence type="ECO:0000259" key="2">
    <source>
        <dbReference type="Pfam" id="PF14111"/>
    </source>
</evidence>
<dbReference type="PANTHER" id="PTHR31286">
    <property type="entry name" value="GLYCINE-RICH CELL WALL STRUCTURAL PROTEIN 1.8-LIKE"/>
    <property type="match status" value="1"/>
</dbReference>
<dbReference type="Pfam" id="PF14111">
    <property type="entry name" value="DUF4283"/>
    <property type="match status" value="1"/>
</dbReference>
<gene>
    <name evidence="3" type="ORF">MTR67_026373</name>
</gene>
<dbReference type="EMBL" id="CP133617">
    <property type="protein sequence ID" value="WMV32988.1"/>
    <property type="molecule type" value="Genomic_DNA"/>
</dbReference>
<keyword evidence="4" id="KW-1185">Reference proteome</keyword>
<feature type="compositionally biased region" description="Basic and acidic residues" evidence="1">
    <location>
        <begin position="323"/>
        <end position="365"/>
    </location>
</feature>
<proteinExistence type="predicted"/>
<protein>
    <recommendedName>
        <fullName evidence="2">DUF4283 domain-containing protein</fullName>
    </recommendedName>
</protein>
<feature type="domain" description="DUF4283" evidence="2">
    <location>
        <begin position="41"/>
        <end position="129"/>
    </location>
</feature>
<accession>A0AAF0R2P9</accession>
<feature type="non-terminal residue" evidence="3">
    <location>
        <position position="1"/>
    </location>
</feature>
<evidence type="ECO:0000313" key="3">
    <source>
        <dbReference type="EMBL" id="WMV32988.1"/>
    </source>
</evidence>